<reference evidence="7" key="1">
    <citation type="submission" date="2022-12" db="EMBL/GenBank/DDBJ databases">
        <title>Genome assemblies of Blomia tropicalis.</title>
        <authorList>
            <person name="Cui Y."/>
        </authorList>
    </citation>
    <scope>NUCLEOTIDE SEQUENCE</scope>
    <source>
        <tissue evidence="7">Adult mites</tissue>
    </source>
</reference>
<gene>
    <name evidence="7" type="ORF">RDWZM_005575</name>
</gene>
<dbReference type="OMA" id="LAFFMDF"/>
<feature type="transmembrane region" description="Helical" evidence="5">
    <location>
        <begin position="62"/>
        <end position="84"/>
    </location>
</feature>
<evidence type="ECO:0000256" key="4">
    <source>
        <dbReference type="ARBA" id="ARBA00023136"/>
    </source>
</evidence>
<proteinExistence type="predicted"/>
<dbReference type="PANTHER" id="PTHR20952">
    <property type="entry name" value="ADP-RIBOSYLATION-LIKE FACTOR 6-INTERACTING PROTEIN"/>
    <property type="match status" value="1"/>
</dbReference>
<keyword evidence="8" id="KW-1185">Reference proteome</keyword>
<dbReference type="EMBL" id="JAPWDV010000002">
    <property type="protein sequence ID" value="KAJ6219763.1"/>
    <property type="molecule type" value="Genomic_DNA"/>
</dbReference>
<keyword evidence="3 5" id="KW-1133">Transmembrane helix</keyword>
<comment type="caution">
    <text evidence="7">The sequence shown here is derived from an EMBL/GenBank/DDBJ whole genome shotgun (WGS) entry which is preliminary data.</text>
</comment>
<dbReference type="PANTHER" id="PTHR20952:SF0">
    <property type="entry name" value="ADP-RIBOSYLATION FACTOR-LIKE PROTEIN 6-INTERACTING PROTEIN 1"/>
    <property type="match status" value="1"/>
</dbReference>
<protein>
    <recommendedName>
        <fullName evidence="6">RETREG1-3/ARL6IP-like N-terminal reticulon-homology domain-containing protein</fullName>
    </recommendedName>
</protein>
<sequence length="202" mass="23262">MTSIDLKTELLLGKLKPIGNIVLYADSVLNWEKPYHAPTLGSIITIIFMFFWLIDSSVLSKLCIVAICAIVLDFMLPALNGIVYKKQWTKVDESQFEKVCVQLATLWDNSETFYNKYYQLKYTNSKTYYVSLLTSLVILAWIGSIVHNLLLTYMIVLFLVLYPGLSKQDSFKRFIENLFNRLSSMVKSKDDSKLKTKVKKSL</sequence>
<dbReference type="GO" id="GO:0005783">
    <property type="term" value="C:endoplasmic reticulum"/>
    <property type="evidence" value="ECO:0007669"/>
    <property type="project" value="UniProtKB-ARBA"/>
</dbReference>
<evidence type="ECO:0000313" key="8">
    <source>
        <dbReference type="Proteomes" id="UP001142055"/>
    </source>
</evidence>
<feature type="transmembrane region" description="Helical" evidence="5">
    <location>
        <begin position="129"/>
        <end position="162"/>
    </location>
</feature>
<keyword evidence="4 5" id="KW-0472">Membrane</keyword>
<dbReference type="AlphaFoldDB" id="A0A9Q0M714"/>
<dbReference type="Proteomes" id="UP001142055">
    <property type="component" value="Chromosome 2"/>
</dbReference>
<dbReference type="OrthoDB" id="6416122at2759"/>
<feature type="transmembrane region" description="Helical" evidence="5">
    <location>
        <begin position="35"/>
        <end position="55"/>
    </location>
</feature>
<feature type="domain" description="RETREG1-3/ARL6IP-like N-terminal reticulon-homology" evidence="6">
    <location>
        <begin position="17"/>
        <end position="180"/>
    </location>
</feature>
<accession>A0A9Q0M714</accession>
<organism evidence="7 8">
    <name type="scientific">Blomia tropicalis</name>
    <name type="common">Mite</name>
    <dbReference type="NCBI Taxonomy" id="40697"/>
    <lineage>
        <taxon>Eukaryota</taxon>
        <taxon>Metazoa</taxon>
        <taxon>Ecdysozoa</taxon>
        <taxon>Arthropoda</taxon>
        <taxon>Chelicerata</taxon>
        <taxon>Arachnida</taxon>
        <taxon>Acari</taxon>
        <taxon>Acariformes</taxon>
        <taxon>Sarcoptiformes</taxon>
        <taxon>Astigmata</taxon>
        <taxon>Glycyphagoidea</taxon>
        <taxon>Echimyopodidae</taxon>
        <taxon>Blomia</taxon>
    </lineage>
</organism>
<evidence type="ECO:0000313" key="7">
    <source>
        <dbReference type="EMBL" id="KAJ6219763.1"/>
    </source>
</evidence>
<dbReference type="InterPro" id="IPR052114">
    <property type="entry name" value="ER_autophagy_membrane_reg"/>
</dbReference>
<dbReference type="GO" id="GO:0016020">
    <property type="term" value="C:membrane"/>
    <property type="evidence" value="ECO:0007669"/>
    <property type="project" value="UniProtKB-SubCell"/>
</dbReference>
<comment type="subcellular location">
    <subcellularLocation>
        <location evidence="1">Membrane</location>
        <topology evidence="1">Multi-pass membrane protein</topology>
    </subcellularLocation>
</comment>
<evidence type="ECO:0000256" key="2">
    <source>
        <dbReference type="ARBA" id="ARBA00022692"/>
    </source>
</evidence>
<evidence type="ECO:0000256" key="5">
    <source>
        <dbReference type="SAM" id="Phobius"/>
    </source>
</evidence>
<dbReference type="Pfam" id="PF24456">
    <property type="entry name" value="RHD_RETREG1-3"/>
    <property type="match status" value="1"/>
</dbReference>
<dbReference type="InterPro" id="IPR057282">
    <property type="entry name" value="RETREG1-3-like_RHD"/>
</dbReference>
<evidence type="ECO:0000259" key="6">
    <source>
        <dbReference type="Pfam" id="PF24456"/>
    </source>
</evidence>
<name>A0A9Q0M714_BLOTA</name>
<evidence type="ECO:0000256" key="1">
    <source>
        <dbReference type="ARBA" id="ARBA00004141"/>
    </source>
</evidence>
<evidence type="ECO:0000256" key="3">
    <source>
        <dbReference type="ARBA" id="ARBA00022989"/>
    </source>
</evidence>
<keyword evidence="2 5" id="KW-0812">Transmembrane</keyword>